<feature type="domain" description="N-acetyltransferase" evidence="1">
    <location>
        <begin position="135"/>
        <end position="276"/>
    </location>
</feature>
<proteinExistence type="predicted"/>
<dbReference type="Gene3D" id="3.40.630.30">
    <property type="match status" value="1"/>
</dbReference>
<accession>A0A6L6PVJ4</accession>
<organism evidence="2 3">
    <name type="scientific">Pseudoduganella ginsengisoli</name>
    <dbReference type="NCBI Taxonomy" id="1462440"/>
    <lineage>
        <taxon>Bacteria</taxon>
        <taxon>Pseudomonadati</taxon>
        <taxon>Pseudomonadota</taxon>
        <taxon>Betaproteobacteria</taxon>
        <taxon>Burkholderiales</taxon>
        <taxon>Oxalobacteraceae</taxon>
        <taxon>Telluria group</taxon>
        <taxon>Pseudoduganella</taxon>
    </lineage>
</organism>
<dbReference type="PROSITE" id="PS51186">
    <property type="entry name" value="GNAT"/>
    <property type="match status" value="1"/>
</dbReference>
<name>A0A6L6PVJ4_9BURK</name>
<reference evidence="2 3" key="1">
    <citation type="submission" date="2019-11" db="EMBL/GenBank/DDBJ databases">
        <title>Type strains purchased from KCTC, JCM and DSMZ.</title>
        <authorList>
            <person name="Lu H."/>
        </authorList>
    </citation>
    <scope>NUCLEOTIDE SEQUENCE [LARGE SCALE GENOMIC DNA]</scope>
    <source>
        <strain evidence="2 3">KCTC 42409</strain>
    </source>
</reference>
<evidence type="ECO:0000313" key="3">
    <source>
        <dbReference type="Proteomes" id="UP000484015"/>
    </source>
</evidence>
<sequence length="277" mass="30915">MARSWRECGPVAPEDYRSRRMASQETHPLIVKVITAYNQHILSCRRYCYMSMPVRDTLTIHFHADQTVTIEGVTLAAVDATPLLESMAKRTPPPLLKFVPDEGAGYETVGRLIYQAVRVGFPDESFGLIGKKPTPVLRKANDADLPFLMELRHQCMDTPMLAAGKTPSDELHRQRILYQFEWAEIVELAGEPVGLLKVVRSPPVWDLIQIQVAPREQGKGLGSLLLHALMAQAMAYGASIKLSVFKVNPALHLYERLGFVVIGETDDAYDMLFTAPA</sequence>
<comment type="caution">
    <text evidence="2">The sequence shown here is derived from an EMBL/GenBank/DDBJ whole genome shotgun (WGS) entry which is preliminary data.</text>
</comment>
<dbReference type="Pfam" id="PF00583">
    <property type="entry name" value="Acetyltransf_1"/>
    <property type="match status" value="1"/>
</dbReference>
<dbReference type="CDD" id="cd04301">
    <property type="entry name" value="NAT_SF"/>
    <property type="match status" value="1"/>
</dbReference>
<dbReference type="GO" id="GO:0016747">
    <property type="term" value="F:acyltransferase activity, transferring groups other than amino-acyl groups"/>
    <property type="evidence" value="ECO:0007669"/>
    <property type="project" value="InterPro"/>
</dbReference>
<keyword evidence="3" id="KW-1185">Reference proteome</keyword>
<protein>
    <submittedName>
        <fullName evidence="2">GNAT family N-acetyltransferase</fullName>
    </submittedName>
</protein>
<evidence type="ECO:0000259" key="1">
    <source>
        <dbReference type="PROSITE" id="PS51186"/>
    </source>
</evidence>
<dbReference type="InterPro" id="IPR000182">
    <property type="entry name" value="GNAT_dom"/>
</dbReference>
<dbReference type="AlphaFoldDB" id="A0A6L6PVJ4"/>
<gene>
    <name evidence="2" type="ORF">GM668_05380</name>
</gene>
<dbReference type="EMBL" id="WNLA01000002">
    <property type="protein sequence ID" value="MTW01517.1"/>
    <property type="molecule type" value="Genomic_DNA"/>
</dbReference>
<evidence type="ECO:0000313" key="2">
    <source>
        <dbReference type="EMBL" id="MTW01517.1"/>
    </source>
</evidence>
<dbReference type="InterPro" id="IPR016181">
    <property type="entry name" value="Acyl_CoA_acyltransferase"/>
</dbReference>
<keyword evidence="2" id="KW-0808">Transferase</keyword>
<dbReference type="OrthoDB" id="5525374at2"/>
<dbReference type="Proteomes" id="UP000484015">
    <property type="component" value="Unassembled WGS sequence"/>
</dbReference>
<dbReference type="SUPFAM" id="SSF55729">
    <property type="entry name" value="Acyl-CoA N-acyltransferases (Nat)"/>
    <property type="match status" value="1"/>
</dbReference>